<gene>
    <name evidence="3" type="ORF">HJ583_013640</name>
</gene>
<keyword evidence="4" id="KW-1185">Reference proteome</keyword>
<sequence length="368" mass="40049">MSRARARLSIFGRLARQLLNPSAWRRRKPEAPQSILVLHHLLLGDTLMLTPLLARIAARYPQARRNLSCPTALAPLYAGQPFGFTALPWNPRQGDIASILAAAPFDLVIIPTENRYSPLARALSQWVLGFADDTPHWKNWLLDEARPFPDAPAAFGDFCADLIEGPAQHYQATDWPLPAAAPFSAPSTPYAVLHLGASSPLKYWPSERWAALADWLAAQGTTPVWSAGARETALVTAADPKGRFASYAGQLDLAQLARLFSGAGLIVCPDTGVAHLARIVGTPTVALFGPGSSLISGAGEYWATSPFTAVSIEIACRNQTNTFRRHRDWIQRCSRSFGEQPTQCAEARCMQGITLEHVKTACSAYLAR</sequence>
<proteinExistence type="predicted"/>
<evidence type="ECO:0000313" key="4">
    <source>
        <dbReference type="Proteomes" id="UP000778523"/>
    </source>
</evidence>
<dbReference type="Proteomes" id="UP000778523">
    <property type="component" value="Unassembled WGS sequence"/>
</dbReference>
<dbReference type="Pfam" id="PF01075">
    <property type="entry name" value="Glyco_transf_9"/>
    <property type="match status" value="1"/>
</dbReference>
<keyword evidence="2" id="KW-0808">Transferase</keyword>
<keyword evidence="1" id="KW-0328">Glycosyltransferase</keyword>
<organism evidence="3 4">
    <name type="scientific">Uliginosibacterium aquaticum</name>
    <dbReference type="NCBI Taxonomy" id="2731212"/>
    <lineage>
        <taxon>Bacteria</taxon>
        <taxon>Pseudomonadati</taxon>
        <taxon>Pseudomonadota</taxon>
        <taxon>Betaproteobacteria</taxon>
        <taxon>Rhodocyclales</taxon>
        <taxon>Zoogloeaceae</taxon>
        <taxon>Uliginosibacterium</taxon>
    </lineage>
</organism>
<dbReference type="CDD" id="cd03789">
    <property type="entry name" value="GT9_LPS_heptosyltransferase"/>
    <property type="match status" value="1"/>
</dbReference>
<dbReference type="SUPFAM" id="SSF53756">
    <property type="entry name" value="UDP-Glycosyltransferase/glycogen phosphorylase"/>
    <property type="match status" value="1"/>
</dbReference>
<comment type="caution">
    <text evidence="3">The sequence shown here is derived from an EMBL/GenBank/DDBJ whole genome shotgun (WGS) entry which is preliminary data.</text>
</comment>
<dbReference type="EMBL" id="JABCSC020000003">
    <property type="protein sequence ID" value="NSL56077.1"/>
    <property type="molecule type" value="Genomic_DNA"/>
</dbReference>
<dbReference type="InterPro" id="IPR002201">
    <property type="entry name" value="Glyco_trans_9"/>
</dbReference>
<evidence type="ECO:0000313" key="3">
    <source>
        <dbReference type="EMBL" id="NSL56077.1"/>
    </source>
</evidence>
<protein>
    <submittedName>
        <fullName evidence="3">Glycosyltransferase family 9 protein</fullName>
    </submittedName>
</protein>
<dbReference type="Gene3D" id="3.40.50.2000">
    <property type="entry name" value="Glycogen Phosphorylase B"/>
    <property type="match status" value="2"/>
</dbReference>
<dbReference type="InterPro" id="IPR051199">
    <property type="entry name" value="LPS_LOS_Heptosyltrfase"/>
</dbReference>
<name>A0ABX2IIF9_9RHOO</name>
<accession>A0ABX2IIF9</accession>
<dbReference type="RefSeq" id="WP_170022425.1">
    <property type="nucleotide sequence ID" value="NZ_JABCSC020000003.1"/>
</dbReference>
<evidence type="ECO:0000256" key="2">
    <source>
        <dbReference type="ARBA" id="ARBA00022679"/>
    </source>
</evidence>
<dbReference type="PANTHER" id="PTHR30160">
    <property type="entry name" value="TETRAACYLDISACCHARIDE 4'-KINASE-RELATED"/>
    <property type="match status" value="1"/>
</dbReference>
<evidence type="ECO:0000256" key="1">
    <source>
        <dbReference type="ARBA" id="ARBA00022676"/>
    </source>
</evidence>
<reference evidence="3 4" key="1">
    <citation type="submission" date="2020-06" db="EMBL/GenBank/DDBJ databases">
        <title>Draft genome of Uliginosibacterium sp. IMCC34675.</title>
        <authorList>
            <person name="Song J."/>
        </authorList>
    </citation>
    <scope>NUCLEOTIDE SEQUENCE [LARGE SCALE GENOMIC DNA]</scope>
    <source>
        <strain evidence="3 4">IMCC34675</strain>
    </source>
</reference>